<proteinExistence type="predicted"/>
<dbReference type="InterPro" id="IPR058651">
    <property type="entry name" value="HTH_VMAP-M9"/>
</dbReference>
<reference evidence="2 3" key="1">
    <citation type="submission" date="2017-11" db="EMBL/GenBank/DDBJ databases">
        <title>Complete genome of a free-living desiccation-tolerant cyanobacterium and its photosynthetic adaptation to extreme terrestrial habitat.</title>
        <authorList>
            <person name="Shang J."/>
        </authorList>
    </citation>
    <scope>NUCLEOTIDE SEQUENCE [LARGE SCALE GENOMIC DNA]</scope>
    <source>
        <strain evidence="2 3">CCNUN1</strain>
    </source>
</reference>
<dbReference type="Pfam" id="PF05729">
    <property type="entry name" value="NACHT"/>
    <property type="match status" value="1"/>
</dbReference>
<name>A0A2K8SJL3_9NOSO</name>
<evidence type="ECO:0000259" key="1">
    <source>
        <dbReference type="SMART" id="SM00382"/>
    </source>
</evidence>
<dbReference type="InterPro" id="IPR007111">
    <property type="entry name" value="NACHT_NTPase"/>
</dbReference>
<dbReference type="OrthoDB" id="572669at2"/>
<evidence type="ECO:0000313" key="3">
    <source>
        <dbReference type="Proteomes" id="UP000232003"/>
    </source>
</evidence>
<evidence type="ECO:0000313" key="2">
    <source>
        <dbReference type="EMBL" id="AUB35598.1"/>
    </source>
</evidence>
<protein>
    <submittedName>
        <fullName evidence="2">Putative ATPase</fullName>
    </submittedName>
</protein>
<gene>
    <name evidence="2" type="ORF">COO91_01488</name>
</gene>
<accession>A0A2K8SJL3</accession>
<dbReference type="SMART" id="SM00382">
    <property type="entry name" value="AAA"/>
    <property type="match status" value="1"/>
</dbReference>
<dbReference type="Gene3D" id="3.40.50.300">
    <property type="entry name" value="P-loop containing nucleotide triphosphate hydrolases"/>
    <property type="match status" value="1"/>
</dbReference>
<organism evidence="2 3">
    <name type="scientific">Nostoc flagelliforme CCNUN1</name>
    <dbReference type="NCBI Taxonomy" id="2038116"/>
    <lineage>
        <taxon>Bacteria</taxon>
        <taxon>Bacillati</taxon>
        <taxon>Cyanobacteriota</taxon>
        <taxon>Cyanophyceae</taxon>
        <taxon>Nostocales</taxon>
        <taxon>Nostocaceae</taxon>
        <taxon>Nostoc</taxon>
    </lineage>
</organism>
<dbReference type="Proteomes" id="UP000232003">
    <property type="component" value="Chromosome"/>
</dbReference>
<dbReference type="Pfam" id="PF26355">
    <property type="entry name" value="HTH_VMAP-M9"/>
    <property type="match status" value="1"/>
</dbReference>
<dbReference type="AlphaFoldDB" id="A0A2K8SJL3"/>
<dbReference type="InterPro" id="IPR003593">
    <property type="entry name" value="AAA+_ATPase"/>
</dbReference>
<feature type="domain" description="AAA+ ATPase" evidence="1">
    <location>
        <begin position="172"/>
        <end position="324"/>
    </location>
</feature>
<keyword evidence="3" id="KW-1185">Reference proteome</keyword>
<dbReference type="InterPro" id="IPR027417">
    <property type="entry name" value="P-loop_NTPase"/>
</dbReference>
<dbReference type="PRINTS" id="PR00364">
    <property type="entry name" value="DISEASERSIST"/>
</dbReference>
<dbReference type="SUPFAM" id="SSF52540">
    <property type="entry name" value="P-loop containing nucleoside triphosphate hydrolases"/>
    <property type="match status" value="1"/>
</dbReference>
<dbReference type="EMBL" id="CP024785">
    <property type="protein sequence ID" value="AUB35598.1"/>
    <property type="molecule type" value="Genomic_DNA"/>
</dbReference>
<dbReference type="KEGG" id="nfl:COO91_01488"/>
<sequence length="503" mass="57047">MDSNAVQILKSPVYSPLASKKQELLGQKHSSVTVSFDETLVIVNDLVLAKRGRYLSQPEILIMRGAWHNREFVEIAENSAYSVNYLQRGVATRLWDILTKTIGNGKRVTKKNVRNFLEQVAQEYYAQSAFTSEEKSSPVKNWIQILGSKPPEISSFYGRAGELSCLKELIIKQRCVSLVGVAGIGKTALAAKLIQEISVESKPKFDCIIWKSVAHAPLFQDFIAELIELIQPLEPKLDSPRFTQAMVSALIEQMQSRRCLLVLDESDSLFETTNLEQHLEYKLFFRRLIEEMDQSCLLLTNRVFPDEFEDLIIAGRPIQYLKIKGLETDPAMQLLFDQGLDDEEKCNELIKIYYGNPLELKTVVTRIHHFFGGSIQKFFENRTTLFSSQFKAMLDKAFGYLLSKIQQQIMIYLAEELTLNSKPVKLTSLLNGLNQKESISLSISDLITALEGLEKQFLIETIKDSASEESSFTLQPIVKKYIRKNIPGLVHTSNASPELALTF</sequence>
<dbReference type="RefSeq" id="WP_100897761.1">
    <property type="nucleotide sequence ID" value="NZ_CAWNNC010000001.1"/>
</dbReference>